<evidence type="ECO:0000256" key="1">
    <source>
        <dbReference type="ARBA" id="ARBA00004141"/>
    </source>
</evidence>
<feature type="transmembrane region" description="Helical" evidence="7">
    <location>
        <begin position="447"/>
        <end position="467"/>
    </location>
</feature>
<feature type="transmembrane region" description="Helical" evidence="7">
    <location>
        <begin position="372"/>
        <end position="400"/>
    </location>
</feature>
<keyword evidence="5 7" id="KW-0472">Membrane</keyword>
<evidence type="ECO:0000313" key="8">
    <source>
        <dbReference type="EMBL" id="KAG8195023.1"/>
    </source>
</evidence>
<protein>
    <recommendedName>
        <fullName evidence="10">Major facilitator superfamily domain-containing protein 3</fullName>
    </recommendedName>
</protein>
<reference evidence="8 9" key="1">
    <citation type="journal article" date="2022" name="Nat. Ecol. Evol.">
        <title>A masculinizing supergene underlies an exaggerated male reproductive morph in a spider.</title>
        <authorList>
            <person name="Hendrickx F."/>
            <person name="De Corte Z."/>
            <person name="Sonet G."/>
            <person name="Van Belleghem S.M."/>
            <person name="Kostlbacher S."/>
            <person name="Vangestel C."/>
        </authorList>
    </citation>
    <scope>NUCLEOTIDE SEQUENCE [LARGE SCALE GENOMIC DNA]</scope>
    <source>
        <strain evidence="8">W744_W776</strain>
    </source>
</reference>
<accession>A0AAV6VG22</accession>
<dbReference type="SUPFAM" id="SSF103473">
    <property type="entry name" value="MFS general substrate transporter"/>
    <property type="match status" value="1"/>
</dbReference>
<keyword evidence="2" id="KW-0813">Transport</keyword>
<evidence type="ECO:0000256" key="4">
    <source>
        <dbReference type="ARBA" id="ARBA00022989"/>
    </source>
</evidence>
<comment type="subcellular location">
    <subcellularLocation>
        <location evidence="1">Membrane</location>
        <topology evidence="1">Multi-pass membrane protein</topology>
    </subcellularLocation>
</comment>
<dbReference type="EMBL" id="JAFNEN010000095">
    <property type="protein sequence ID" value="KAG8195023.1"/>
    <property type="molecule type" value="Genomic_DNA"/>
</dbReference>
<gene>
    <name evidence="8" type="ORF">JTE90_008194</name>
</gene>
<dbReference type="GO" id="GO:0016020">
    <property type="term" value="C:membrane"/>
    <property type="evidence" value="ECO:0007669"/>
    <property type="project" value="UniProtKB-SubCell"/>
</dbReference>
<evidence type="ECO:0000256" key="2">
    <source>
        <dbReference type="ARBA" id="ARBA00022448"/>
    </source>
</evidence>
<dbReference type="Gene3D" id="1.20.1250.20">
    <property type="entry name" value="MFS general substrate transporter like domains"/>
    <property type="match status" value="1"/>
</dbReference>
<dbReference type="Proteomes" id="UP000827092">
    <property type="component" value="Unassembled WGS sequence"/>
</dbReference>
<dbReference type="AlphaFoldDB" id="A0AAV6VG22"/>
<feature type="transmembrane region" description="Helical" evidence="7">
    <location>
        <begin position="157"/>
        <end position="179"/>
    </location>
</feature>
<evidence type="ECO:0000256" key="7">
    <source>
        <dbReference type="SAM" id="Phobius"/>
    </source>
</evidence>
<dbReference type="PANTHER" id="PTHR12778:SF10">
    <property type="entry name" value="MAJOR FACILITATOR SUPERFAMILY DOMAIN-CONTAINING PROTEIN 3"/>
    <property type="match status" value="1"/>
</dbReference>
<feature type="transmembrane region" description="Helical" evidence="7">
    <location>
        <begin position="343"/>
        <end position="366"/>
    </location>
</feature>
<dbReference type="InterPro" id="IPR004752">
    <property type="entry name" value="AmpG_permease/AT-1"/>
</dbReference>
<keyword evidence="4 7" id="KW-1133">Transmembrane helix</keyword>
<dbReference type="Pfam" id="PF07690">
    <property type="entry name" value="MFS_1"/>
    <property type="match status" value="1"/>
</dbReference>
<sequence>MIGKIFTLGVLYFVQGLPYGFQDKFIPMYLRSSGLSHTRLSLMKLLLLPWLCKACFAPLIDLFWTKWLWLMLNLFLLTVISFLGMFISTDYFILMSVWLLLLNLFTALQDVSVDALALQILKDSELGHGNTAQVVGYKLGALFGGGILFWVHYYKGWAHLCLSLASLYIMAMVAFLPMFTQRLMKNNTKNKAERVENKPSKAQEESTNDGYGALNKNSVAARPFSIEESHENLLRRRHSARKDSQASTSPTTPEAPLRRYSLYEIPQLIFATKGTIPTIVFLLIYKLGERGALSTFPIFLVDQGVSTKDIGFWSGIVGQLASLSGSIFSGWLVSKNCMSLSNILFYGLLARSGPILVQYIIVNLWIVDVSPIFHSILFFFSASSLCMLEFTAGLVTTGVFTLMMSCSLQAPSSLQATHYSLLSSVEVAGKLLFSSFAGALIDIVGISHVYFLFLALSSVSVLVLRLIDI</sequence>
<feature type="transmembrane region" description="Helical" evidence="7">
    <location>
        <begin position="310"/>
        <end position="331"/>
    </location>
</feature>
<feature type="transmembrane region" description="Helical" evidence="7">
    <location>
        <begin position="40"/>
        <end position="60"/>
    </location>
</feature>
<dbReference type="PANTHER" id="PTHR12778">
    <property type="entry name" value="SOLUTE CARRIER FAMILY 33 ACETYL-COA TRANSPORTER -RELATED"/>
    <property type="match status" value="1"/>
</dbReference>
<dbReference type="GO" id="GO:0022857">
    <property type="term" value="F:transmembrane transporter activity"/>
    <property type="evidence" value="ECO:0007669"/>
    <property type="project" value="InterPro"/>
</dbReference>
<feature type="transmembrane region" description="Helical" evidence="7">
    <location>
        <begin position="134"/>
        <end position="151"/>
    </location>
</feature>
<evidence type="ECO:0000256" key="5">
    <source>
        <dbReference type="ARBA" id="ARBA00023136"/>
    </source>
</evidence>
<feature type="transmembrane region" description="Helical" evidence="7">
    <location>
        <begin position="93"/>
        <end position="113"/>
    </location>
</feature>
<keyword evidence="3 7" id="KW-0812">Transmembrane</keyword>
<dbReference type="InterPro" id="IPR036259">
    <property type="entry name" value="MFS_trans_sf"/>
</dbReference>
<evidence type="ECO:0000313" key="9">
    <source>
        <dbReference type="Proteomes" id="UP000827092"/>
    </source>
</evidence>
<evidence type="ECO:0000256" key="3">
    <source>
        <dbReference type="ARBA" id="ARBA00022692"/>
    </source>
</evidence>
<organism evidence="8 9">
    <name type="scientific">Oedothorax gibbosus</name>
    <dbReference type="NCBI Taxonomy" id="931172"/>
    <lineage>
        <taxon>Eukaryota</taxon>
        <taxon>Metazoa</taxon>
        <taxon>Ecdysozoa</taxon>
        <taxon>Arthropoda</taxon>
        <taxon>Chelicerata</taxon>
        <taxon>Arachnida</taxon>
        <taxon>Araneae</taxon>
        <taxon>Araneomorphae</taxon>
        <taxon>Entelegynae</taxon>
        <taxon>Araneoidea</taxon>
        <taxon>Linyphiidae</taxon>
        <taxon>Erigoninae</taxon>
        <taxon>Oedothorax</taxon>
    </lineage>
</organism>
<evidence type="ECO:0000256" key="6">
    <source>
        <dbReference type="SAM" id="MobiDB-lite"/>
    </source>
</evidence>
<comment type="caution">
    <text evidence="8">The sequence shown here is derived from an EMBL/GenBank/DDBJ whole genome shotgun (WGS) entry which is preliminary data.</text>
</comment>
<feature type="transmembrane region" description="Helical" evidence="7">
    <location>
        <begin position="421"/>
        <end position="441"/>
    </location>
</feature>
<proteinExistence type="predicted"/>
<feature type="compositionally biased region" description="Basic and acidic residues" evidence="6">
    <location>
        <begin position="190"/>
        <end position="204"/>
    </location>
</feature>
<keyword evidence="9" id="KW-1185">Reference proteome</keyword>
<evidence type="ECO:0008006" key="10">
    <source>
        <dbReference type="Google" id="ProtNLM"/>
    </source>
</evidence>
<name>A0AAV6VG22_9ARAC</name>
<feature type="region of interest" description="Disordered" evidence="6">
    <location>
        <begin position="190"/>
        <end position="215"/>
    </location>
</feature>
<dbReference type="InterPro" id="IPR011701">
    <property type="entry name" value="MFS"/>
</dbReference>
<feature type="transmembrane region" description="Helical" evidence="7">
    <location>
        <begin position="67"/>
        <end position="87"/>
    </location>
</feature>